<evidence type="ECO:0000256" key="9">
    <source>
        <dbReference type="PIRSR" id="PIRSR604241-50"/>
    </source>
</evidence>
<dbReference type="Gene3D" id="3.10.20.90">
    <property type="entry name" value="Phosphatidylinositol 3-kinase Catalytic Subunit, Chain A, domain 1"/>
    <property type="match status" value="1"/>
</dbReference>
<keyword evidence="4 10" id="KW-0072">Autophagy</keyword>
<dbReference type="Pfam" id="PF02991">
    <property type="entry name" value="ATG8"/>
    <property type="match status" value="1"/>
</dbReference>
<evidence type="ECO:0000313" key="12">
    <source>
        <dbReference type="Proteomes" id="UP000186922"/>
    </source>
</evidence>
<keyword evidence="6 9" id="KW-0449">Lipoprotein</keyword>
<feature type="lipid moiety-binding region" description="Phosphatidylserine amidated glycine; alternate" evidence="9">
    <location>
        <position position="279"/>
    </location>
</feature>
<organism evidence="11 12">
    <name type="scientific">Ramazzottius varieornatus</name>
    <name type="common">Water bear</name>
    <name type="synonym">Tardigrade</name>
    <dbReference type="NCBI Taxonomy" id="947166"/>
    <lineage>
        <taxon>Eukaryota</taxon>
        <taxon>Metazoa</taxon>
        <taxon>Ecdysozoa</taxon>
        <taxon>Tardigrada</taxon>
        <taxon>Eutardigrada</taxon>
        <taxon>Parachela</taxon>
        <taxon>Hypsibioidea</taxon>
        <taxon>Ramazzottiidae</taxon>
        <taxon>Ramazzottius</taxon>
    </lineage>
</organism>
<dbReference type="GO" id="GO:0031410">
    <property type="term" value="C:cytoplasmic vesicle"/>
    <property type="evidence" value="ECO:0007669"/>
    <property type="project" value="UniProtKB-KW"/>
</dbReference>
<protein>
    <recommendedName>
        <fullName evidence="13">Autophagy-related protein</fullName>
    </recommendedName>
</protein>
<dbReference type="OrthoDB" id="6738456at2759"/>
<evidence type="ECO:0008006" key="13">
    <source>
        <dbReference type="Google" id="ProtNLM"/>
    </source>
</evidence>
<evidence type="ECO:0000256" key="1">
    <source>
        <dbReference type="ARBA" id="ARBA00004419"/>
    </source>
</evidence>
<evidence type="ECO:0000256" key="3">
    <source>
        <dbReference type="ARBA" id="ARBA00022490"/>
    </source>
</evidence>
<comment type="subcellular location">
    <subcellularLocation>
        <location evidence="1">Cytoplasmic vesicle</location>
        <location evidence="1">Autophagosome</location>
    </subcellularLocation>
    <subcellularLocation>
        <location evidence="8">Endomembrane system</location>
        <topology evidence="8">Lipid-anchor</topology>
    </subcellularLocation>
</comment>
<proteinExistence type="inferred from homology"/>
<dbReference type="GO" id="GO:0005776">
    <property type="term" value="C:autophagosome"/>
    <property type="evidence" value="ECO:0007669"/>
    <property type="project" value="UniProtKB-SubCell"/>
</dbReference>
<evidence type="ECO:0000256" key="6">
    <source>
        <dbReference type="ARBA" id="ARBA00023288"/>
    </source>
</evidence>
<evidence type="ECO:0000256" key="2">
    <source>
        <dbReference type="ARBA" id="ARBA00007293"/>
    </source>
</evidence>
<keyword evidence="5" id="KW-0472">Membrane</keyword>
<dbReference type="InterPro" id="IPR004241">
    <property type="entry name" value="Atg8-like"/>
</dbReference>
<evidence type="ECO:0000256" key="8">
    <source>
        <dbReference type="ARBA" id="ARBA00037868"/>
    </source>
</evidence>
<sequence>MGGVCSPAGHAMARIKALKSTIVFRKLDISTKFAIHQNTDVSMYRKYINMARYDIAECFIALFDISFISISSIHYLPHILSQRFDIGIPYRCQHYLEETEACKTANLLAALFPIYVSPLPCPDHHRHLHPASSDHRRRQPQEETRMFHLCAEKSHPHASRCKRPSFKERKSIELRREEILNIRRDHPHKIPVIVERYRKEVDLPLLEKEKYLVPSDVTMSQFLSIIRSRLVLAPNQAFYLIVNNKFLASMSKTMGEIYHEEHDPDGFLYMVYASQEMFG</sequence>
<dbReference type="GO" id="GO:0012505">
    <property type="term" value="C:endomembrane system"/>
    <property type="evidence" value="ECO:0007669"/>
    <property type="project" value="UniProtKB-SubCell"/>
</dbReference>
<evidence type="ECO:0000256" key="7">
    <source>
        <dbReference type="ARBA" id="ARBA00023329"/>
    </source>
</evidence>
<evidence type="ECO:0000256" key="4">
    <source>
        <dbReference type="ARBA" id="ARBA00023006"/>
    </source>
</evidence>
<dbReference type="AlphaFoldDB" id="A0A1D1W3L4"/>
<keyword evidence="12" id="KW-1185">Reference proteome</keyword>
<evidence type="ECO:0000313" key="11">
    <source>
        <dbReference type="EMBL" id="GAV07353.1"/>
    </source>
</evidence>
<evidence type="ECO:0000256" key="10">
    <source>
        <dbReference type="RuleBase" id="RU004384"/>
    </source>
</evidence>
<dbReference type="FunFam" id="3.10.20.90:FF:000149">
    <property type="entry name" value="microtubule-associated proteins 1A/1B light chain 3C"/>
    <property type="match status" value="1"/>
</dbReference>
<keyword evidence="3" id="KW-0963">Cytoplasm</keyword>
<accession>A0A1D1W3L4</accession>
<reference evidence="11 12" key="1">
    <citation type="journal article" date="2016" name="Nat. Commun.">
        <title>Extremotolerant tardigrade genome and improved radiotolerance of human cultured cells by tardigrade-unique protein.</title>
        <authorList>
            <person name="Hashimoto T."/>
            <person name="Horikawa D.D."/>
            <person name="Saito Y."/>
            <person name="Kuwahara H."/>
            <person name="Kozuka-Hata H."/>
            <person name="Shin-I T."/>
            <person name="Minakuchi Y."/>
            <person name="Ohishi K."/>
            <person name="Motoyama A."/>
            <person name="Aizu T."/>
            <person name="Enomoto A."/>
            <person name="Kondo K."/>
            <person name="Tanaka S."/>
            <person name="Hara Y."/>
            <person name="Koshikawa S."/>
            <person name="Sagara H."/>
            <person name="Miura T."/>
            <person name="Yokobori S."/>
            <person name="Miyagawa K."/>
            <person name="Suzuki Y."/>
            <person name="Kubo T."/>
            <person name="Oyama M."/>
            <person name="Kohara Y."/>
            <person name="Fujiyama A."/>
            <person name="Arakawa K."/>
            <person name="Katayama T."/>
            <person name="Toyoda A."/>
            <person name="Kunieda T."/>
        </authorList>
    </citation>
    <scope>NUCLEOTIDE SEQUENCE [LARGE SCALE GENOMIC DNA]</scope>
    <source>
        <strain evidence="11 12">YOKOZUNA-1</strain>
    </source>
</reference>
<evidence type="ECO:0000256" key="5">
    <source>
        <dbReference type="ARBA" id="ARBA00023136"/>
    </source>
</evidence>
<gene>
    <name evidence="11" type="primary">RvY_17192-1</name>
    <name evidence="11" type="synonym">RvY_17192.1</name>
    <name evidence="11" type="ORF">RvY_17192</name>
</gene>
<dbReference type="EMBL" id="BDGG01000015">
    <property type="protein sequence ID" value="GAV07353.1"/>
    <property type="molecule type" value="Genomic_DNA"/>
</dbReference>
<dbReference type="GO" id="GO:0006950">
    <property type="term" value="P:response to stress"/>
    <property type="evidence" value="ECO:0007669"/>
    <property type="project" value="UniProtKB-ARBA"/>
</dbReference>
<dbReference type="InterPro" id="IPR029071">
    <property type="entry name" value="Ubiquitin-like_domsf"/>
</dbReference>
<comment type="similarity">
    <text evidence="2 10">Belongs to the ATG8 family.</text>
</comment>
<dbReference type="STRING" id="947166.A0A1D1W3L4"/>
<comment type="caution">
    <text evidence="11">The sequence shown here is derived from an EMBL/GenBank/DDBJ whole genome shotgun (WGS) entry which is preliminary data.</text>
</comment>
<name>A0A1D1W3L4_RAMVA</name>
<dbReference type="Proteomes" id="UP000186922">
    <property type="component" value="Unassembled WGS sequence"/>
</dbReference>
<dbReference type="SUPFAM" id="SSF54236">
    <property type="entry name" value="Ubiquitin-like"/>
    <property type="match status" value="1"/>
</dbReference>
<keyword evidence="7" id="KW-0968">Cytoplasmic vesicle</keyword>
<dbReference type="GO" id="GO:0016236">
    <property type="term" value="P:macroautophagy"/>
    <property type="evidence" value="ECO:0007669"/>
    <property type="project" value="UniProtKB-ARBA"/>
</dbReference>
<dbReference type="PANTHER" id="PTHR10969">
    <property type="entry name" value="MICROTUBULE-ASSOCIATED PROTEINS 1A/1B LIGHT CHAIN 3-RELATED"/>
    <property type="match status" value="1"/>
</dbReference>